<proteinExistence type="predicted"/>
<dbReference type="InterPro" id="IPR036864">
    <property type="entry name" value="Zn2-C6_fun-type_DNA-bd_sf"/>
</dbReference>
<keyword evidence="3" id="KW-0804">Transcription</keyword>
<evidence type="ECO:0000313" key="7">
    <source>
        <dbReference type="EMBL" id="KAE8167404.1"/>
    </source>
</evidence>
<keyword evidence="4" id="KW-0539">Nucleus</keyword>
<evidence type="ECO:0000313" key="8">
    <source>
        <dbReference type="Proteomes" id="UP000326950"/>
    </source>
</evidence>
<dbReference type="PANTHER" id="PTHR47784">
    <property type="entry name" value="STEROL UPTAKE CONTROL PROTEIN 2"/>
    <property type="match status" value="1"/>
</dbReference>
<protein>
    <recommendedName>
        <fullName evidence="6">Zn(2)-C6 fungal-type domain-containing protein</fullName>
    </recommendedName>
</protein>
<dbReference type="OrthoDB" id="10254221at2759"/>
<dbReference type="Gene3D" id="4.10.240.10">
    <property type="entry name" value="Zn(2)-C6 fungal-type DNA-binding domain"/>
    <property type="match status" value="1"/>
</dbReference>
<dbReference type="GO" id="GO:0008270">
    <property type="term" value="F:zinc ion binding"/>
    <property type="evidence" value="ECO:0007669"/>
    <property type="project" value="InterPro"/>
</dbReference>
<dbReference type="Pfam" id="PF13460">
    <property type="entry name" value="NAD_binding_10"/>
    <property type="match status" value="1"/>
</dbReference>
<sequence>MHFLVLGATGAIGSKFCALVLNKGHRLTLLVRNPGNLSQSLSQNPAVEIIEGTLEEETTLISAASCGASIFVSFAGPPFGSKGTPLTLGYKALIPKLIDHGFKRILILCTPSYHGPADTITLKWRLGSWFMGLFSAGQYQEMIGIAEYIASLPIDKHVQWTLFRVGGLTDGEEAPVKATFLGSGDDGTWISRASVATWVLDEIARERWLGKAPYIFEMGTCICQSHRIHYLHSRNYRSVVRFSGCLSFPLLPRRAHTKSRHGCERCKRRRIKCDEAGPPCGHCAARNADCRYAIGGLFRHSEWSEQCRHPPNLPAYQTDQSSIPGESKADRSLAPEASHSALPTVPKGRIRELQLMHVWSTKTCHSFSSNLSDVFQYFVVEQAFHHPFLMDSLLALTSLHIASETSTSNDNNANNNRGPLNSAIVSEYIDDALHYQNSAVPAFCATLENMSPSNCDALFACSVIMMACAVVAPFTGSRRRNTIENLTSPFHFIKGAHFVIDQSRPWLAKGPFQFAILTHSDDEWQSFKQDSEIRLYGAPLTVPSHSWETALQKAKRCRFHGSLLLGRISWISYNKRSPWPYWYTCIGVSRLVV</sequence>
<evidence type="ECO:0000256" key="3">
    <source>
        <dbReference type="ARBA" id="ARBA00023163"/>
    </source>
</evidence>
<dbReference type="AlphaFoldDB" id="A0A5N6V934"/>
<dbReference type="Proteomes" id="UP000326950">
    <property type="component" value="Unassembled WGS sequence"/>
</dbReference>
<dbReference type="Pfam" id="PF00172">
    <property type="entry name" value="Zn_clus"/>
    <property type="match status" value="1"/>
</dbReference>
<feature type="domain" description="Zn(2)-C6 fungal-type" evidence="6">
    <location>
        <begin position="262"/>
        <end position="292"/>
    </location>
</feature>
<dbReference type="InterPro" id="IPR001138">
    <property type="entry name" value="Zn2Cys6_DnaBD"/>
</dbReference>
<evidence type="ECO:0000256" key="2">
    <source>
        <dbReference type="ARBA" id="ARBA00023125"/>
    </source>
</evidence>
<evidence type="ECO:0000259" key="6">
    <source>
        <dbReference type="PROSITE" id="PS50048"/>
    </source>
</evidence>
<organism evidence="7 8">
    <name type="scientific">Aspergillus tamarii</name>
    <dbReference type="NCBI Taxonomy" id="41984"/>
    <lineage>
        <taxon>Eukaryota</taxon>
        <taxon>Fungi</taxon>
        <taxon>Dikarya</taxon>
        <taxon>Ascomycota</taxon>
        <taxon>Pezizomycotina</taxon>
        <taxon>Eurotiomycetes</taxon>
        <taxon>Eurotiomycetidae</taxon>
        <taxon>Eurotiales</taxon>
        <taxon>Aspergillaceae</taxon>
        <taxon>Aspergillus</taxon>
        <taxon>Aspergillus subgen. Circumdati</taxon>
    </lineage>
</organism>
<dbReference type="Gene3D" id="3.40.50.720">
    <property type="entry name" value="NAD(P)-binding Rossmann-like Domain"/>
    <property type="match status" value="1"/>
</dbReference>
<dbReference type="GO" id="GO:0003677">
    <property type="term" value="F:DNA binding"/>
    <property type="evidence" value="ECO:0007669"/>
    <property type="project" value="UniProtKB-KW"/>
</dbReference>
<feature type="region of interest" description="Disordered" evidence="5">
    <location>
        <begin position="314"/>
        <end position="341"/>
    </location>
</feature>
<keyword evidence="8" id="KW-1185">Reference proteome</keyword>
<dbReference type="InterPro" id="IPR036291">
    <property type="entry name" value="NAD(P)-bd_dom_sf"/>
</dbReference>
<dbReference type="SUPFAM" id="SSF51735">
    <property type="entry name" value="NAD(P)-binding Rossmann-fold domains"/>
    <property type="match status" value="1"/>
</dbReference>
<keyword evidence="2" id="KW-0238">DNA-binding</keyword>
<name>A0A5N6V934_ASPTM</name>
<dbReference type="SUPFAM" id="SSF57701">
    <property type="entry name" value="Zn2/Cys6 DNA-binding domain"/>
    <property type="match status" value="1"/>
</dbReference>
<accession>A0A5N6V934</accession>
<feature type="compositionally biased region" description="Polar residues" evidence="5">
    <location>
        <begin position="315"/>
        <end position="324"/>
    </location>
</feature>
<dbReference type="InterPro" id="IPR053157">
    <property type="entry name" value="Sterol_Uptake_Regulator"/>
</dbReference>
<evidence type="ECO:0000256" key="4">
    <source>
        <dbReference type="ARBA" id="ARBA00023242"/>
    </source>
</evidence>
<evidence type="ECO:0000256" key="5">
    <source>
        <dbReference type="SAM" id="MobiDB-lite"/>
    </source>
</evidence>
<dbReference type="EMBL" id="ML738589">
    <property type="protein sequence ID" value="KAE8167404.1"/>
    <property type="molecule type" value="Genomic_DNA"/>
</dbReference>
<dbReference type="CDD" id="cd00067">
    <property type="entry name" value="GAL4"/>
    <property type="match status" value="1"/>
</dbReference>
<dbReference type="GO" id="GO:0001228">
    <property type="term" value="F:DNA-binding transcription activator activity, RNA polymerase II-specific"/>
    <property type="evidence" value="ECO:0007669"/>
    <property type="project" value="TreeGrafter"/>
</dbReference>
<dbReference type="PROSITE" id="PS50048">
    <property type="entry name" value="ZN2_CY6_FUNGAL_2"/>
    <property type="match status" value="1"/>
</dbReference>
<reference evidence="7 8" key="1">
    <citation type="submission" date="2019-04" db="EMBL/GenBank/DDBJ databases">
        <title>Friends and foes A comparative genomics study of 23 Aspergillus species from section Flavi.</title>
        <authorList>
            <consortium name="DOE Joint Genome Institute"/>
            <person name="Kjaerbolling I."/>
            <person name="Vesth T."/>
            <person name="Frisvad J.C."/>
            <person name="Nybo J.L."/>
            <person name="Theobald S."/>
            <person name="Kildgaard S."/>
            <person name="Isbrandt T."/>
            <person name="Kuo A."/>
            <person name="Sato A."/>
            <person name="Lyhne E.K."/>
            <person name="Kogle M.E."/>
            <person name="Wiebenga A."/>
            <person name="Kun R.S."/>
            <person name="Lubbers R.J."/>
            <person name="Makela M.R."/>
            <person name="Barry K."/>
            <person name="Chovatia M."/>
            <person name="Clum A."/>
            <person name="Daum C."/>
            <person name="Haridas S."/>
            <person name="He G."/>
            <person name="LaButti K."/>
            <person name="Lipzen A."/>
            <person name="Mondo S."/>
            <person name="Riley R."/>
            <person name="Salamov A."/>
            <person name="Simmons B.A."/>
            <person name="Magnuson J.K."/>
            <person name="Henrissat B."/>
            <person name="Mortensen U.H."/>
            <person name="Larsen T.O."/>
            <person name="Devries R.P."/>
            <person name="Grigoriev I.V."/>
            <person name="Machida M."/>
            <person name="Baker S.E."/>
            <person name="Andersen M.R."/>
        </authorList>
    </citation>
    <scope>NUCLEOTIDE SEQUENCE [LARGE SCALE GENOMIC DNA]</scope>
    <source>
        <strain evidence="7 8">CBS 117626</strain>
    </source>
</reference>
<dbReference type="InterPro" id="IPR016040">
    <property type="entry name" value="NAD(P)-bd_dom"/>
</dbReference>
<gene>
    <name evidence="7" type="ORF">BDV40DRAFT_284756</name>
</gene>
<evidence type="ECO:0000256" key="1">
    <source>
        <dbReference type="ARBA" id="ARBA00023015"/>
    </source>
</evidence>
<dbReference type="SMART" id="SM00066">
    <property type="entry name" value="GAL4"/>
    <property type="match status" value="1"/>
</dbReference>
<keyword evidence="1" id="KW-0805">Transcription regulation</keyword>
<dbReference type="PROSITE" id="PS00463">
    <property type="entry name" value="ZN2_CY6_FUNGAL_1"/>
    <property type="match status" value="1"/>
</dbReference>
<dbReference type="PANTHER" id="PTHR47784:SF5">
    <property type="entry name" value="STEROL UPTAKE CONTROL PROTEIN 2"/>
    <property type="match status" value="1"/>
</dbReference>